<proteinExistence type="predicted"/>
<keyword evidence="3" id="KW-1185">Reference proteome</keyword>
<feature type="compositionally biased region" description="Polar residues" evidence="1">
    <location>
        <begin position="19"/>
        <end position="41"/>
    </location>
</feature>
<feature type="region of interest" description="Disordered" evidence="1">
    <location>
        <begin position="1"/>
        <end position="214"/>
    </location>
</feature>
<protein>
    <recommendedName>
        <fullName evidence="4">M-phase-specific PLK1-interacting protein</fullName>
    </recommendedName>
</protein>
<name>A0AAV4GU55_9GAST</name>
<dbReference type="AlphaFoldDB" id="A0AAV4GU55"/>
<dbReference type="Pfam" id="PF15502">
    <property type="entry name" value="MPLKIP"/>
    <property type="match status" value="1"/>
</dbReference>
<organism evidence="2 3">
    <name type="scientific">Elysia marginata</name>
    <dbReference type="NCBI Taxonomy" id="1093978"/>
    <lineage>
        <taxon>Eukaryota</taxon>
        <taxon>Metazoa</taxon>
        <taxon>Spiralia</taxon>
        <taxon>Lophotrochozoa</taxon>
        <taxon>Mollusca</taxon>
        <taxon>Gastropoda</taxon>
        <taxon>Heterobranchia</taxon>
        <taxon>Euthyneura</taxon>
        <taxon>Panpulmonata</taxon>
        <taxon>Sacoglossa</taxon>
        <taxon>Placobranchoidea</taxon>
        <taxon>Plakobranchidae</taxon>
        <taxon>Elysia</taxon>
    </lineage>
</organism>
<accession>A0AAV4GU55</accession>
<reference evidence="2 3" key="1">
    <citation type="journal article" date="2021" name="Elife">
        <title>Chloroplast acquisition without the gene transfer in kleptoplastic sea slugs, Plakobranchus ocellatus.</title>
        <authorList>
            <person name="Maeda T."/>
            <person name="Takahashi S."/>
            <person name="Yoshida T."/>
            <person name="Shimamura S."/>
            <person name="Takaki Y."/>
            <person name="Nagai Y."/>
            <person name="Toyoda A."/>
            <person name="Suzuki Y."/>
            <person name="Arimoto A."/>
            <person name="Ishii H."/>
            <person name="Satoh N."/>
            <person name="Nishiyama T."/>
            <person name="Hasebe M."/>
            <person name="Maruyama T."/>
            <person name="Minagawa J."/>
            <person name="Obokata J."/>
            <person name="Shigenobu S."/>
        </authorList>
    </citation>
    <scope>NUCLEOTIDE SEQUENCE [LARGE SCALE GENOMIC DNA]</scope>
</reference>
<dbReference type="InterPro" id="IPR028265">
    <property type="entry name" value="TTDN1/SICKLE"/>
</dbReference>
<gene>
    <name evidence="2" type="ORF">ElyMa_000778900</name>
</gene>
<dbReference type="EMBL" id="BMAT01001595">
    <property type="protein sequence ID" value="GFR88809.1"/>
    <property type="molecule type" value="Genomic_DNA"/>
</dbReference>
<feature type="compositionally biased region" description="Polar residues" evidence="1">
    <location>
        <begin position="153"/>
        <end position="180"/>
    </location>
</feature>
<evidence type="ECO:0000313" key="3">
    <source>
        <dbReference type="Proteomes" id="UP000762676"/>
    </source>
</evidence>
<evidence type="ECO:0000256" key="1">
    <source>
        <dbReference type="SAM" id="MobiDB-lite"/>
    </source>
</evidence>
<sequence>MPSWGAPAKGANITDSKDLQSPGSHHSFTTDTRGQNRNANRFQRHNPYPNNSPLQNRQDFHSLGGLLPVPKQIQNTEGVSNFSSDNPFMNQTQFSADNPFQNSDPLRSSENPYNNRNNPSPIQHGSPRPSFQPSPLIRTPRGRGQRPGFSPRTPYSSNFYTPPTRFQSPSPRYHTPSNRFQGGFPRGSSSAKRGFGNRGDSFCNPGGSDDIQKYVNPSMLEDPWKDLPATPFLQTY</sequence>
<feature type="compositionally biased region" description="Polar residues" evidence="1">
    <location>
        <begin position="72"/>
        <end position="133"/>
    </location>
</feature>
<feature type="compositionally biased region" description="Polar residues" evidence="1">
    <location>
        <begin position="48"/>
        <end position="57"/>
    </location>
</feature>
<dbReference type="Proteomes" id="UP000762676">
    <property type="component" value="Unassembled WGS sequence"/>
</dbReference>
<evidence type="ECO:0008006" key="4">
    <source>
        <dbReference type="Google" id="ProtNLM"/>
    </source>
</evidence>
<evidence type="ECO:0000313" key="2">
    <source>
        <dbReference type="EMBL" id="GFR88809.1"/>
    </source>
</evidence>
<comment type="caution">
    <text evidence="2">The sequence shown here is derived from an EMBL/GenBank/DDBJ whole genome shotgun (WGS) entry which is preliminary data.</text>
</comment>